<sequence length="95" mass="10524">SNEEPVLGYLKFSAKGTKSEVTEEVSTVEPQVVDEDADYQKALEENTKDAYALPKGLLLPVVIRELESRKYQPLPKVPGKGKAKVTEEQVAHDLL</sequence>
<feature type="compositionally biased region" description="Basic and acidic residues" evidence="1">
    <location>
        <begin position="84"/>
        <end position="95"/>
    </location>
</feature>
<accession>A0A699VA47</accession>
<proteinExistence type="predicted"/>
<organism evidence="2">
    <name type="scientific">Tanacetum cinerariifolium</name>
    <name type="common">Dalmatian daisy</name>
    <name type="synonym">Chrysanthemum cinerariifolium</name>
    <dbReference type="NCBI Taxonomy" id="118510"/>
    <lineage>
        <taxon>Eukaryota</taxon>
        <taxon>Viridiplantae</taxon>
        <taxon>Streptophyta</taxon>
        <taxon>Embryophyta</taxon>
        <taxon>Tracheophyta</taxon>
        <taxon>Spermatophyta</taxon>
        <taxon>Magnoliopsida</taxon>
        <taxon>eudicotyledons</taxon>
        <taxon>Gunneridae</taxon>
        <taxon>Pentapetalae</taxon>
        <taxon>asterids</taxon>
        <taxon>campanulids</taxon>
        <taxon>Asterales</taxon>
        <taxon>Asteraceae</taxon>
        <taxon>Asteroideae</taxon>
        <taxon>Anthemideae</taxon>
        <taxon>Anthemidinae</taxon>
        <taxon>Tanacetum</taxon>
    </lineage>
</organism>
<evidence type="ECO:0000256" key="1">
    <source>
        <dbReference type="SAM" id="MobiDB-lite"/>
    </source>
</evidence>
<feature type="non-terminal residue" evidence="2">
    <location>
        <position position="95"/>
    </location>
</feature>
<feature type="non-terminal residue" evidence="2">
    <location>
        <position position="1"/>
    </location>
</feature>
<evidence type="ECO:0000313" key="2">
    <source>
        <dbReference type="EMBL" id="GFD28944.1"/>
    </source>
</evidence>
<reference evidence="2" key="1">
    <citation type="journal article" date="2019" name="Sci. Rep.">
        <title>Draft genome of Tanacetum cinerariifolium, the natural source of mosquito coil.</title>
        <authorList>
            <person name="Yamashiro T."/>
            <person name="Shiraishi A."/>
            <person name="Satake H."/>
            <person name="Nakayama K."/>
        </authorList>
    </citation>
    <scope>NUCLEOTIDE SEQUENCE</scope>
</reference>
<gene>
    <name evidence="2" type="ORF">Tci_900913</name>
</gene>
<dbReference type="EMBL" id="BKCJ011390107">
    <property type="protein sequence ID" value="GFD28944.1"/>
    <property type="molecule type" value="Genomic_DNA"/>
</dbReference>
<protein>
    <submittedName>
        <fullName evidence="2">Uncharacterized protein</fullName>
    </submittedName>
</protein>
<feature type="region of interest" description="Disordered" evidence="1">
    <location>
        <begin position="73"/>
        <end position="95"/>
    </location>
</feature>
<comment type="caution">
    <text evidence="2">The sequence shown here is derived from an EMBL/GenBank/DDBJ whole genome shotgun (WGS) entry which is preliminary data.</text>
</comment>
<name>A0A699VA47_TANCI</name>
<dbReference type="AlphaFoldDB" id="A0A699VA47"/>